<dbReference type="EMBL" id="FNET01000020">
    <property type="protein sequence ID" value="SDM36006.1"/>
    <property type="molecule type" value="Genomic_DNA"/>
</dbReference>
<reference evidence="3" key="1">
    <citation type="submission" date="2016-10" db="EMBL/GenBank/DDBJ databases">
        <authorList>
            <person name="Varghese N."/>
            <person name="Submissions S."/>
        </authorList>
    </citation>
    <scope>NUCLEOTIDE SEQUENCE [LARGE SCALE GENOMIC DNA]</scope>
    <source>
        <strain evidence="3">DSM 44796</strain>
    </source>
</reference>
<dbReference type="Pfam" id="PF19054">
    <property type="entry name" value="DUF5753"/>
    <property type="match status" value="1"/>
</dbReference>
<proteinExistence type="predicted"/>
<organism evidence="2 3">
    <name type="scientific">Lentzea albidocapillata subsp. violacea</name>
    <dbReference type="NCBI Taxonomy" id="128104"/>
    <lineage>
        <taxon>Bacteria</taxon>
        <taxon>Bacillati</taxon>
        <taxon>Actinomycetota</taxon>
        <taxon>Actinomycetes</taxon>
        <taxon>Pseudonocardiales</taxon>
        <taxon>Pseudonocardiaceae</taxon>
        <taxon>Lentzea</taxon>
    </lineage>
</organism>
<dbReference type="AlphaFoldDB" id="A0A1G9SKJ1"/>
<sequence>MPKRTSTARGREFGAGVRAAIAGAGLTSRAAAEIVDWDEAKLSDVVTGKGGASQLEIATLLGACRIKAAEVAHLLSLYPVAHVKGWWQPHGVCAPVWLRTAVENLAVAETLTSWHTHAVPLLLQTVDYMREVLLASSTVPEAELQERVKAQLAMQELLRGGKKCTFFIHELALHLHVGGAEVHAGQLLHLLLMAKWANTTIRIVPAALGAHPGMAGPFTHMTFAKYEPLVWVDTENSSLFAEAKDAITGYEKVIRALDAKSLDEAASKALIVRLYDAICPPGDDAAKHKSVC</sequence>
<evidence type="ECO:0000259" key="1">
    <source>
        <dbReference type="Pfam" id="PF19054"/>
    </source>
</evidence>
<name>A0A1G9SKJ1_9PSEU</name>
<accession>A0A1G9SKJ1</accession>
<feature type="domain" description="DUF5753" evidence="1">
    <location>
        <begin position="106"/>
        <end position="271"/>
    </location>
</feature>
<dbReference type="InterPro" id="IPR043917">
    <property type="entry name" value="DUF5753"/>
</dbReference>
<evidence type="ECO:0000313" key="2">
    <source>
        <dbReference type="EMBL" id="SDM36006.1"/>
    </source>
</evidence>
<dbReference type="Proteomes" id="UP000199682">
    <property type="component" value="Unassembled WGS sequence"/>
</dbReference>
<gene>
    <name evidence="2" type="ORF">SAMN04488074_12094</name>
</gene>
<protein>
    <recommendedName>
        <fullName evidence="1">DUF5753 domain-containing protein</fullName>
    </recommendedName>
</protein>
<evidence type="ECO:0000313" key="3">
    <source>
        <dbReference type="Proteomes" id="UP000199682"/>
    </source>
</evidence>